<dbReference type="OrthoDB" id="5150171at2"/>
<gene>
    <name evidence="1" type="ORF">UN64_19540</name>
</gene>
<name>A0A1V3FZ91_9BACL</name>
<dbReference type="Proteomes" id="UP000188597">
    <property type="component" value="Unassembled WGS sequence"/>
</dbReference>
<evidence type="ECO:0000313" key="2">
    <source>
        <dbReference type="Proteomes" id="UP000188597"/>
    </source>
</evidence>
<organism evidence="1 2">
    <name type="scientific">Fictibacillus arsenicus</name>
    <dbReference type="NCBI Taxonomy" id="255247"/>
    <lineage>
        <taxon>Bacteria</taxon>
        <taxon>Bacillati</taxon>
        <taxon>Bacillota</taxon>
        <taxon>Bacilli</taxon>
        <taxon>Bacillales</taxon>
        <taxon>Fictibacillaceae</taxon>
        <taxon>Fictibacillus</taxon>
    </lineage>
</organism>
<sequence length="110" mass="12125">MTRMAGHKISDDGTRIVCTAPPDAVCRTRPDCDTEGWDDRGCNDHDPRHPNTPGHDCWAIVWVNAPGCLVCACGDDPDPTIHPGRAVVLTWRGSDIGITWAYPHRHEEEA</sequence>
<proteinExistence type="predicted"/>
<evidence type="ECO:0000313" key="1">
    <source>
        <dbReference type="EMBL" id="OOE07013.1"/>
    </source>
</evidence>
<dbReference type="AlphaFoldDB" id="A0A1V3FZ91"/>
<dbReference type="EMBL" id="MQMF01000012">
    <property type="protein sequence ID" value="OOE07013.1"/>
    <property type="molecule type" value="Genomic_DNA"/>
</dbReference>
<reference evidence="1 2" key="1">
    <citation type="submission" date="2016-11" db="EMBL/GenBank/DDBJ databases">
        <authorList>
            <person name="Jaros S."/>
            <person name="Januszkiewicz K."/>
            <person name="Wedrychowicz H."/>
        </authorList>
    </citation>
    <scope>NUCLEOTIDE SEQUENCE [LARGE SCALE GENOMIC DNA]</scope>
    <source>
        <strain evidence="1 2">Con a/3</strain>
    </source>
</reference>
<accession>A0A1V3FZ91</accession>
<comment type="caution">
    <text evidence="1">The sequence shown here is derived from an EMBL/GenBank/DDBJ whole genome shotgun (WGS) entry which is preliminary data.</text>
</comment>
<dbReference type="RefSeq" id="WP_077365887.1">
    <property type="nucleotide sequence ID" value="NZ_MQMF01000012.1"/>
</dbReference>
<protein>
    <submittedName>
        <fullName evidence="1">Uncharacterized protein</fullName>
    </submittedName>
</protein>